<dbReference type="EMBL" id="RQVQ01000069">
    <property type="protein sequence ID" value="RRJ86890.1"/>
    <property type="molecule type" value="Genomic_DNA"/>
</dbReference>
<name>A0A3P3VW25_9FLAO</name>
<protein>
    <submittedName>
        <fullName evidence="3">Fur family transcriptional regulator</fullName>
    </submittedName>
</protein>
<dbReference type="RefSeq" id="WP_125020293.1">
    <property type="nucleotide sequence ID" value="NZ_RQVQ01000069.1"/>
</dbReference>
<evidence type="ECO:0000256" key="2">
    <source>
        <dbReference type="PIRSR" id="PIRSR602481-2"/>
    </source>
</evidence>
<feature type="binding site" evidence="1">
    <location>
        <position position="125"/>
    </location>
    <ligand>
        <name>Zn(2+)</name>
        <dbReference type="ChEBI" id="CHEBI:29105"/>
    </ligand>
</feature>
<keyword evidence="1" id="KW-0862">Zinc</keyword>
<feature type="binding site" evidence="1">
    <location>
        <position position="87"/>
    </location>
    <ligand>
        <name>Zn(2+)</name>
        <dbReference type="ChEBI" id="CHEBI:29105"/>
    </ligand>
</feature>
<feature type="binding site" evidence="1">
    <location>
        <position position="122"/>
    </location>
    <ligand>
        <name>Zn(2+)</name>
        <dbReference type="ChEBI" id="CHEBI:29105"/>
    </ligand>
</feature>
<feature type="binding site" evidence="1">
    <location>
        <position position="90"/>
    </location>
    <ligand>
        <name>Zn(2+)</name>
        <dbReference type="ChEBI" id="CHEBI:29105"/>
    </ligand>
</feature>
<dbReference type="Proteomes" id="UP000275719">
    <property type="component" value="Unassembled WGS sequence"/>
</dbReference>
<comment type="caution">
    <text evidence="3">The sequence shown here is derived from an EMBL/GenBank/DDBJ whole genome shotgun (WGS) entry which is preliminary data.</text>
</comment>
<dbReference type="Gene3D" id="1.10.10.10">
    <property type="entry name" value="Winged helix-like DNA-binding domain superfamily/Winged helix DNA-binding domain"/>
    <property type="match status" value="1"/>
</dbReference>
<organism evidence="3 4">
    <name type="scientific">Paenimyroides tangerinum</name>
    <dbReference type="NCBI Taxonomy" id="2488728"/>
    <lineage>
        <taxon>Bacteria</taxon>
        <taxon>Pseudomonadati</taxon>
        <taxon>Bacteroidota</taxon>
        <taxon>Flavobacteriia</taxon>
        <taxon>Flavobacteriales</taxon>
        <taxon>Flavobacteriaceae</taxon>
        <taxon>Paenimyroides</taxon>
    </lineage>
</organism>
<feature type="binding site" evidence="2">
    <location>
        <position position="79"/>
    </location>
    <ligand>
        <name>Fe cation</name>
        <dbReference type="ChEBI" id="CHEBI:24875"/>
    </ligand>
</feature>
<gene>
    <name evidence="3" type="ORF">EG240_15770</name>
</gene>
<comment type="cofactor">
    <cofactor evidence="1">
        <name>Zn(2+)</name>
        <dbReference type="ChEBI" id="CHEBI:29105"/>
    </cofactor>
    <text evidence="1">Binds 1 zinc ion per subunit.</text>
</comment>
<dbReference type="InterPro" id="IPR002481">
    <property type="entry name" value="FUR"/>
</dbReference>
<keyword evidence="1" id="KW-0479">Metal-binding</keyword>
<proteinExistence type="predicted"/>
<accession>A0A3P3VW25</accession>
<dbReference type="Pfam" id="PF01475">
    <property type="entry name" value="FUR"/>
    <property type="match status" value="1"/>
</dbReference>
<dbReference type="OrthoDB" id="594893at2"/>
<dbReference type="GO" id="GO:0003700">
    <property type="term" value="F:DNA-binding transcription factor activity"/>
    <property type="evidence" value="ECO:0007669"/>
    <property type="project" value="InterPro"/>
</dbReference>
<dbReference type="InterPro" id="IPR036390">
    <property type="entry name" value="WH_DNA-bd_sf"/>
</dbReference>
<keyword evidence="4" id="KW-1185">Reference proteome</keyword>
<dbReference type="InterPro" id="IPR036388">
    <property type="entry name" value="WH-like_DNA-bd_sf"/>
</dbReference>
<evidence type="ECO:0000313" key="4">
    <source>
        <dbReference type="Proteomes" id="UP000275719"/>
    </source>
</evidence>
<feature type="binding site" evidence="2">
    <location>
        <position position="97"/>
    </location>
    <ligand>
        <name>Fe cation</name>
        <dbReference type="ChEBI" id="CHEBI:24875"/>
    </ligand>
</feature>
<comment type="cofactor">
    <cofactor evidence="2">
        <name>Mn(2+)</name>
        <dbReference type="ChEBI" id="CHEBI:29035"/>
    </cofactor>
    <cofactor evidence="2">
        <name>Fe(2+)</name>
        <dbReference type="ChEBI" id="CHEBI:29033"/>
    </cofactor>
    <text evidence="2">Binds 1 Mn(2+) or Fe(2+) ion per subunit.</text>
</comment>
<dbReference type="AlphaFoldDB" id="A0A3P3VW25"/>
<keyword evidence="2" id="KW-0408">Iron</keyword>
<dbReference type="GO" id="GO:0046872">
    <property type="term" value="F:metal ion binding"/>
    <property type="evidence" value="ECO:0007669"/>
    <property type="project" value="UniProtKB-KW"/>
</dbReference>
<sequence>MKKSRNTISKTKIISVITDSKTALSHSEIHEILDGFCDRVTIYRVLDRLINEDLVHKIVTIDGVVKYAACHDCSSVEHHHNHIHFSCEQCHTVTCIEEVAPSFKLPKKYKVHNVNFTVSGVCPNCL</sequence>
<evidence type="ECO:0000256" key="1">
    <source>
        <dbReference type="PIRSR" id="PIRSR602481-1"/>
    </source>
</evidence>
<evidence type="ECO:0000313" key="3">
    <source>
        <dbReference type="EMBL" id="RRJ86890.1"/>
    </source>
</evidence>
<dbReference type="SUPFAM" id="SSF46785">
    <property type="entry name" value="Winged helix' DNA-binding domain"/>
    <property type="match status" value="1"/>
</dbReference>
<reference evidence="3 4" key="1">
    <citation type="submission" date="2018-11" db="EMBL/GenBank/DDBJ databases">
        <title>Flavobacterium sp. nov., YIM 102701-2 draft genome.</title>
        <authorList>
            <person name="Li G."/>
            <person name="Jiang Y."/>
        </authorList>
    </citation>
    <scope>NUCLEOTIDE SEQUENCE [LARGE SCALE GENOMIC DNA]</scope>
    <source>
        <strain evidence="3 4">YIM 102701-2</strain>
    </source>
</reference>